<gene>
    <name evidence="2" type="ORF">ASTO00021_LOCUS463</name>
</gene>
<name>A0A7S3LHQ7_9STRA</name>
<evidence type="ECO:0000256" key="1">
    <source>
        <dbReference type="ARBA" id="ARBA00023002"/>
    </source>
</evidence>
<accession>A0A7S3LHQ7</accession>
<dbReference type="InterPro" id="IPR020904">
    <property type="entry name" value="Sc_DH/Rdtase_CS"/>
</dbReference>
<dbReference type="PROSITE" id="PS00061">
    <property type="entry name" value="ADH_SHORT"/>
    <property type="match status" value="1"/>
</dbReference>
<dbReference type="Pfam" id="PF13561">
    <property type="entry name" value="adh_short_C2"/>
    <property type="match status" value="1"/>
</dbReference>
<sequence length="258" mass="28131">MFQLENKVVLVTGGTKGIGRAVVDAYLQQQAVVHFCARNDVGKCLEELKELFPAGEFYGHQIDLSSPSDRQKLIKLVPKLDILVNNAGTNIRKATVDLSRSDIDTVFELNFHAVFSLCQLAYPKLAQSKGNIVNISSVAGGPLAMKSGTAYSATKAALQQLTRNLACEWGRQGVRVNTVSPWYINTPLANQVLKNEAYKNQVLERTPLGRVGEPLEVANAVLFLSSPLSSYITGTDLKVDGGYSVMGFYTFEDSAINQ</sequence>
<organism evidence="2">
    <name type="scientific">Aplanochytrium stocchinoi</name>
    <dbReference type="NCBI Taxonomy" id="215587"/>
    <lineage>
        <taxon>Eukaryota</taxon>
        <taxon>Sar</taxon>
        <taxon>Stramenopiles</taxon>
        <taxon>Bigyra</taxon>
        <taxon>Labyrinthulomycetes</taxon>
        <taxon>Thraustochytrida</taxon>
        <taxon>Thraustochytriidae</taxon>
        <taxon>Aplanochytrium</taxon>
    </lineage>
</organism>
<keyword evidence="1" id="KW-0560">Oxidoreductase</keyword>
<dbReference type="EMBL" id="HBIN01000930">
    <property type="protein sequence ID" value="CAE0430150.1"/>
    <property type="molecule type" value="Transcribed_RNA"/>
</dbReference>
<dbReference type="InterPro" id="IPR036291">
    <property type="entry name" value="NAD(P)-bd_dom_sf"/>
</dbReference>
<dbReference type="InterPro" id="IPR002347">
    <property type="entry name" value="SDR_fam"/>
</dbReference>
<dbReference type="InterPro" id="IPR045000">
    <property type="entry name" value="TR"/>
</dbReference>
<dbReference type="PRINTS" id="PR00080">
    <property type="entry name" value="SDRFAMILY"/>
</dbReference>
<proteinExistence type="predicted"/>
<dbReference type="Gene3D" id="3.40.50.720">
    <property type="entry name" value="NAD(P)-binding Rossmann-like Domain"/>
    <property type="match status" value="1"/>
</dbReference>
<dbReference type="PANTHER" id="PTHR42898:SF6">
    <property type="entry name" value="NADP-DEPENDENT MANNITOL DEHYDROGENASE"/>
    <property type="match status" value="1"/>
</dbReference>
<dbReference type="PRINTS" id="PR00081">
    <property type="entry name" value="GDHRDH"/>
</dbReference>
<dbReference type="PANTHER" id="PTHR42898">
    <property type="entry name" value="TROPINONE REDUCTASE"/>
    <property type="match status" value="1"/>
</dbReference>
<dbReference type="GO" id="GO:0016491">
    <property type="term" value="F:oxidoreductase activity"/>
    <property type="evidence" value="ECO:0007669"/>
    <property type="project" value="UniProtKB-KW"/>
</dbReference>
<dbReference type="AlphaFoldDB" id="A0A7S3LHQ7"/>
<protein>
    <submittedName>
        <fullName evidence="2">Uncharacterized protein</fullName>
    </submittedName>
</protein>
<dbReference type="SUPFAM" id="SSF51735">
    <property type="entry name" value="NAD(P)-binding Rossmann-fold domains"/>
    <property type="match status" value="1"/>
</dbReference>
<evidence type="ECO:0000313" key="2">
    <source>
        <dbReference type="EMBL" id="CAE0430150.1"/>
    </source>
</evidence>
<dbReference type="FunFam" id="3.40.50.720:FF:000084">
    <property type="entry name" value="Short-chain dehydrogenase reductase"/>
    <property type="match status" value="1"/>
</dbReference>
<reference evidence="2" key="1">
    <citation type="submission" date="2021-01" db="EMBL/GenBank/DDBJ databases">
        <authorList>
            <person name="Corre E."/>
            <person name="Pelletier E."/>
            <person name="Niang G."/>
            <person name="Scheremetjew M."/>
            <person name="Finn R."/>
            <person name="Kale V."/>
            <person name="Holt S."/>
            <person name="Cochrane G."/>
            <person name="Meng A."/>
            <person name="Brown T."/>
            <person name="Cohen L."/>
        </authorList>
    </citation>
    <scope>NUCLEOTIDE SEQUENCE</scope>
    <source>
        <strain evidence="2">GSBS06</strain>
    </source>
</reference>